<dbReference type="STRING" id="5364.A0A5C3N8E0"/>
<proteinExistence type="predicted"/>
<name>A0A5C3N8E0_9AGAM</name>
<keyword evidence="2" id="KW-1185">Reference proteome</keyword>
<dbReference type="Proteomes" id="UP000305948">
    <property type="component" value="Unassembled WGS sequence"/>
</dbReference>
<evidence type="ECO:0000313" key="2">
    <source>
        <dbReference type="Proteomes" id="UP000305948"/>
    </source>
</evidence>
<dbReference type="Gene3D" id="3.40.50.1820">
    <property type="entry name" value="alpha/beta hydrolase"/>
    <property type="match status" value="1"/>
</dbReference>
<reference evidence="1 2" key="1">
    <citation type="journal article" date="2019" name="Nat. Ecol. Evol.">
        <title>Megaphylogeny resolves global patterns of mushroom evolution.</title>
        <authorList>
            <person name="Varga T."/>
            <person name="Krizsan K."/>
            <person name="Foldi C."/>
            <person name="Dima B."/>
            <person name="Sanchez-Garcia M."/>
            <person name="Sanchez-Ramirez S."/>
            <person name="Szollosi G.J."/>
            <person name="Szarkandi J.G."/>
            <person name="Papp V."/>
            <person name="Albert L."/>
            <person name="Andreopoulos W."/>
            <person name="Angelini C."/>
            <person name="Antonin V."/>
            <person name="Barry K.W."/>
            <person name="Bougher N.L."/>
            <person name="Buchanan P."/>
            <person name="Buyck B."/>
            <person name="Bense V."/>
            <person name="Catcheside P."/>
            <person name="Chovatia M."/>
            <person name="Cooper J."/>
            <person name="Damon W."/>
            <person name="Desjardin D."/>
            <person name="Finy P."/>
            <person name="Geml J."/>
            <person name="Haridas S."/>
            <person name="Hughes K."/>
            <person name="Justo A."/>
            <person name="Karasinski D."/>
            <person name="Kautmanova I."/>
            <person name="Kiss B."/>
            <person name="Kocsube S."/>
            <person name="Kotiranta H."/>
            <person name="LaButti K.M."/>
            <person name="Lechner B.E."/>
            <person name="Liimatainen K."/>
            <person name="Lipzen A."/>
            <person name="Lukacs Z."/>
            <person name="Mihaltcheva S."/>
            <person name="Morgado L.N."/>
            <person name="Niskanen T."/>
            <person name="Noordeloos M.E."/>
            <person name="Ohm R.A."/>
            <person name="Ortiz-Santana B."/>
            <person name="Ovrebo C."/>
            <person name="Racz N."/>
            <person name="Riley R."/>
            <person name="Savchenko A."/>
            <person name="Shiryaev A."/>
            <person name="Soop K."/>
            <person name="Spirin V."/>
            <person name="Szebenyi C."/>
            <person name="Tomsovsky M."/>
            <person name="Tulloss R.E."/>
            <person name="Uehling J."/>
            <person name="Grigoriev I.V."/>
            <person name="Vagvolgyi C."/>
            <person name="Papp T."/>
            <person name="Martin F.M."/>
            <person name="Miettinen O."/>
            <person name="Hibbett D.S."/>
            <person name="Nagy L.G."/>
        </authorList>
    </citation>
    <scope>NUCLEOTIDE SEQUENCE [LARGE SCALE GENOMIC DNA]</scope>
    <source>
        <strain evidence="1 2">OMC1185</strain>
    </source>
</reference>
<organism evidence="1 2">
    <name type="scientific">Heliocybe sulcata</name>
    <dbReference type="NCBI Taxonomy" id="5364"/>
    <lineage>
        <taxon>Eukaryota</taxon>
        <taxon>Fungi</taxon>
        <taxon>Dikarya</taxon>
        <taxon>Basidiomycota</taxon>
        <taxon>Agaricomycotina</taxon>
        <taxon>Agaricomycetes</taxon>
        <taxon>Gloeophyllales</taxon>
        <taxon>Gloeophyllaceae</taxon>
        <taxon>Heliocybe</taxon>
    </lineage>
</organism>
<accession>A0A5C3N8E0</accession>
<dbReference type="InterPro" id="IPR029058">
    <property type="entry name" value="AB_hydrolase_fold"/>
</dbReference>
<dbReference type="EMBL" id="ML213507">
    <property type="protein sequence ID" value="TFK53365.1"/>
    <property type="molecule type" value="Genomic_DNA"/>
</dbReference>
<dbReference type="AlphaFoldDB" id="A0A5C3N8E0"/>
<gene>
    <name evidence="1" type="ORF">OE88DRAFT_1733304</name>
</gene>
<sequence>MRTAASDELLTLPSRTILEGAPEILRRAFGIEYHLCPAAPFEPANSFPAALLGALAGYHYLVINLQVEPENITLSRHSLMRYLAVSDLPGLCLSRGTVLLAPTADWSCSHDGDTDSGTLDPIRTFRGRLAKDIGEERVEYHEATHDFLTATWHEPEWSKATKK</sequence>
<evidence type="ECO:0000313" key="1">
    <source>
        <dbReference type="EMBL" id="TFK53365.1"/>
    </source>
</evidence>
<protein>
    <submittedName>
        <fullName evidence="1">Uncharacterized protein</fullName>
    </submittedName>
</protein>